<dbReference type="HOGENOM" id="CLU_1271507_0_0_5"/>
<dbReference type="AlphaFoldDB" id="S9QLN0"/>
<name>S9QLN0_9RHOB</name>
<dbReference type="RefSeq" id="WP_021099362.1">
    <property type="nucleotide sequence ID" value="NZ_KE557327.1"/>
</dbReference>
<accession>S9QLN0</accession>
<proteinExistence type="predicted"/>
<sequence>MRLLRLLRPVPVLLLGLLLVLPAARPALARDVTVFVFGHSLIHHVSDSETTGIPHWLALMARAGGHGLRLDGAWGFLPDHARALPPQPQWSFPGVERAWTEGGGSFRMAGFDTVILALPNFLQDAPPDRTVHEAPALDLARRILDWSAGQMDPARAPRLFLYEGWPPLRGHQGLFDRFPPDARGFAAWKARSAGPYMPGMRISWPRCASGCPAATSA</sequence>
<evidence type="ECO:0008006" key="3">
    <source>
        <dbReference type="Google" id="ProtNLM"/>
    </source>
</evidence>
<protein>
    <recommendedName>
        <fullName evidence="3">SGNH/GDSL hydrolase family protein</fullName>
    </recommendedName>
</protein>
<reference evidence="1 2" key="1">
    <citation type="journal article" date="2013" name="Stand. Genomic Sci.">
        <title>Genome sequence of the reddish-pigmented Rubellimicrobium thermophilum type strain (DSM 16684(T)), a member of the Roseobacter clade.</title>
        <authorList>
            <person name="Fiebig A."/>
            <person name="Riedel T."/>
            <person name="Gronow S."/>
            <person name="Petersen J."/>
            <person name="Klenk H.P."/>
            <person name="Goker M."/>
        </authorList>
    </citation>
    <scope>NUCLEOTIDE SEQUENCE [LARGE SCALE GENOMIC DNA]</scope>
    <source>
        <strain evidence="1 2">DSM 16684</strain>
    </source>
</reference>
<gene>
    <name evidence="1" type="ORF">ruthe_03310</name>
</gene>
<evidence type="ECO:0000313" key="2">
    <source>
        <dbReference type="Proteomes" id="UP000015346"/>
    </source>
</evidence>
<evidence type="ECO:0000313" key="1">
    <source>
        <dbReference type="EMBL" id="EPX82381.1"/>
    </source>
</evidence>
<keyword evidence="2" id="KW-1185">Reference proteome</keyword>
<dbReference type="STRING" id="1123069.ruthe_03310"/>
<organism evidence="1 2">
    <name type="scientific">Rubellimicrobium thermophilum DSM 16684</name>
    <dbReference type="NCBI Taxonomy" id="1123069"/>
    <lineage>
        <taxon>Bacteria</taxon>
        <taxon>Pseudomonadati</taxon>
        <taxon>Pseudomonadota</taxon>
        <taxon>Alphaproteobacteria</taxon>
        <taxon>Rhodobacterales</taxon>
        <taxon>Roseobacteraceae</taxon>
        <taxon>Rubellimicrobium</taxon>
    </lineage>
</organism>
<dbReference type="Proteomes" id="UP000015346">
    <property type="component" value="Unassembled WGS sequence"/>
</dbReference>
<dbReference type="OrthoDB" id="7783360at2"/>
<comment type="caution">
    <text evidence="1">The sequence shown here is derived from an EMBL/GenBank/DDBJ whole genome shotgun (WGS) entry which is preliminary data.</text>
</comment>
<dbReference type="EMBL" id="AOLV01000042">
    <property type="protein sequence ID" value="EPX82381.1"/>
    <property type="molecule type" value="Genomic_DNA"/>
</dbReference>